<evidence type="ECO:0000256" key="1">
    <source>
        <dbReference type="ARBA" id="ARBA00022737"/>
    </source>
</evidence>
<dbReference type="PROSITE" id="PS50088">
    <property type="entry name" value="ANK_REPEAT"/>
    <property type="match status" value="3"/>
</dbReference>
<dbReference type="EMBL" id="JANBPY010003377">
    <property type="protein sequence ID" value="KAJ1951909.1"/>
    <property type="molecule type" value="Genomic_DNA"/>
</dbReference>
<evidence type="ECO:0000256" key="4">
    <source>
        <dbReference type="SAM" id="MobiDB-lite"/>
    </source>
</evidence>
<dbReference type="Pfam" id="PF12796">
    <property type="entry name" value="Ank_2"/>
    <property type="match status" value="2"/>
</dbReference>
<evidence type="ECO:0000313" key="6">
    <source>
        <dbReference type="Proteomes" id="UP001150925"/>
    </source>
</evidence>
<dbReference type="PROSITE" id="PS50297">
    <property type="entry name" value="ANK_REP_REGION"/>
    <property type="match status" value="3"/>
</dbReference>
<reference evidence="5" key="1">
    <citation type="submission" date="2022-07" db="EMBL/GenBank/DDBJ databases">
        <title>Phylogenomic reconstructions and comparative analyses of Kickxellomycotina fungi.</title>
        <authorList>
            <person name="Reynolds N.K."/>
            <person name="Stajich J.E."/>
            <person name="Barry K."/>
            <person name="Grigoriev I.V."/>
            <person name="Crous P."/>
            <person name="Smith M.E."/>
        </authorList>
    </citation>
    <scope>NUCLEOTIDE SEQUENCE</scope>
    <source>
        <strain evidence="5">RSA 1196</strain>
    </source>
</reference>
<dbReference type="Gene3D" id="1.25.40.20">
    <property type="entry name" value="Ankyrin repeat-containing domain"/>
    <property type="match status" value="2"/>
</dbReference>
<feature type="repeat" description="ANK" evidence="3">
    <location>
        <begin position="216"/>
        <end position="237"/>
    </location>
</feature>
<dbReference type="Proteomes" id="UP001150925">
    <property type="component" value="Unassembled WGS sequence"/>
</dbReference>
<gene>
    <name evidence="5" type="ORF">IWQ62_006344</name>
</gene>
<feature type="repeat" description="ANK" evidence="3">
    <location>
        <begin position="149"/>
        <end position="181"/>
    </location>
</feature>
<evidence type="ECO:0000313" key="5">
    <source>
        <dbReference type="EMBL" id="KAJ1951909.1"/>
    </source>
</evidence>
<dbReference type="InterPro" id="IPR002110">
    <property type="entry name" value="Ankyrin_rpt"/>
</dbReference>
<name>A0A9W8APE8_9FUNG</name>
<accession>A0A9W8APE8</accession>
<feature type="repeat" description="ANK" evidence="3">
    <location>
        <begin position="182"/>
        <end position="204"/>
    </location>
</feature>
<dbReference type="SMART" id="SM00248">
    <property type="entry name" value="ANK"/>
    <property type="match status" value="6"/>
</dbReference>
<feature type="region of interest" description="Disordered" evidence="4">
    <location>
        <begin position="118"/>
        <end position="139"/>
    </location>
</feature>
<comment type="caution">
    <text evidence="5">The sequence shown here is derived from an EMBL/GenBank/DDBJ whole genome shotgun (WGS) entry which is preliminary data.</text>
</comment>
<evidence type="ECO:0000256" key="2">
    <source>
        <dbReference type="ARBA" id="ARBA00023043"/>
    </source>
</evidence>
<evidence type="ECO:0000256" key="3">
    <source>
        <dbReference type="PROSITE-ProRule" id="PRU00023"/>
    </source>
</evidence>
<dbReference type="OrthoDB" id="539213at2759"/>
<keyword evidence="2 3" id="KW-0040">ANK repeat</keyword>
<dbReference type="InterPro" id="IPR050776">
    <property type="entry name" value="Ank_Repeat/CDKN_Inhibitor"/>
</dbReference>
<keyword evidence="6" id="KW-1185">Reference proteome</keyword>
<sequence>MSQKRNQGATSPDLNAAWQTLRTLILANQSSKLHQFWHSLNADQQHRVVDMVDVHGDTLAHFAARHHCVNQLCWLLEEARADPQVANEHGRQLIHEAVDHLACLELVLSALQRKCGDSGQRLGNTRRPSDHSESRGTRGNAWVNVAKRGGWTPLHTVAQKGLVANLQLLLQYGADPHLVNKDGYSPVHLASQEGHLATLVLLLDVDPRLALLATKNGRLPIHLAARRGDKTMVQWLLVQSKDTPLDIQESFCQMHPKILGLVGRQGSAELQSASPVHQRWCLSDLLYATDRAGADVFQDSIVSGNVSLVQYLMEEPFLVPLLKGRWRNRESATGKMAVHLACLTGQVDLVRLLGRHGLLDDPDVRDTWDQWTPLFYAARYGHVEIIRYLTTHCRARKDVMDKHGRTPLDVAQMWQQPTHILDLLR</sequence>
<dbReference type="AlphaFoldDB" id="A0A9W8APE8"/>
<proteinExistence type="predicted"/>
<keyword evidence="1" id="KW-0677">Repeat</keyword>
<dbReference type="PANTHER" id="PTHR24201">
    <property type="entry name" value="ANK_REP_REGION DOMAIN-CONTAINING PROTEIN"/>
    <property type="match status" value="1"/>
</dbReference>
<organism evidence="5 6">
    <name type="scientific">Dispira parvispora</name>
    <dbReference type="NCBI Taxonomy" id="1520584"/>
    <lineage>
        <taxon>Eukaryota</taxon>
        <taxon>Fungi</taxon>
        <taxon>Fungi incertae sedis</taxon>
        <taxon>Zoopagomycota</taxon>
        <taxon>Kickxellomycotina</taxon>
        <taxon>Dimargaritomycetes</taxon>
        <taxon>Dimargaritales</taxon>
        <taxon>Dimargaritaceae</taxon>
        <taxon>Dispira</taxon>
    </lineage>
</organism>
<protein>
    <submittedName>
        <fullName evidence="5">Uncharacterized protein</fullName>
    </submittedName>
</protein>
<dbReference type="InterPro" id="IPR036770">
    <property type="entry name" value="Ankyrin_rpt-contain_sf"/>
</dbReference>
<feature type="compositionally biased region" description="Basic and acidic residues" evidence="4">
    <location>
        <begin position="127"/>
        <end position="136"/>
    </location>
</feature>
<dbReference type="SUPFAM" id="SSF48403">
    <property type="entry name" value="Ankyrin repeat"/>
    <property type="match status" value="1"/>
</dbReference>